<keyword evidence="3" id="KW-1185">Reference proteome</keyword>
<dbReference type="AlphaFoldDB" id="A0A8S9XRM5"/>
<feature type="compositionally biased region" description="Acidic residues" evidence="1">
    <location>
        <begin position="660"/>
        <end position="669"/>
    </location>
</feature>
<dbReference type="Proteomes" id="UP000466442">
    <property type="component" value="Unassembled WGS sequence"/>
</dbReference>
<sequence length="693" mass="79588">MNEEEDIADREDLYKEVPDSKHLELERNNERTQRMSGIERRLRRDLMHVIDGRMTMIEQKMEEHLRETKEMFTQLLESVQEKQPTMLHTPSEEEPPARIASSLDTQRPWLKLRLQRFDNRLTQESDYTLWRDKIRAEILANDCLCVFEKDGKARGQYSSEDLDSMKYCVRSFIIGHLGPFHHSLVQYTDDPIEMMVLLDQAGQPLSKFGEYELQDKLNYLKFEPSRESVLEFMKRFEDLVVQLRRYVTLTEEQAKRSLILAIKQTLPSIYNKESSAPSPGLTVSEIKRLMFDEENLTKEERRRATQSNAMLSNTTQKTSFKKRGGANSYNKAPSSHLLSSSQGPCKKCGVNGHSSDACINKGWKCYACQKFTSSHYSKNCPYKESSARGKFYNNAQKRDKATKRLGKHKGMKRIPMWKAKKVMSAIKHKGHANLTIQADSETEDLPEAQRCVWVNNEFDCEDTEILYADASDNTSNSALVCFDADAKPQMVQSALKELSKQQIGVGNRDRYLQLVNSKPPDKFIKDLQLNNDIKDLQLTKDNSNKDIKDLQLNKDIKDLQLNKGNPKRVIKDRQLLKSNQNKDTIERQTNKGSTVHHASHDADQKNRKNTVNTKGGSNSMSLLGKRQHSYQPSQSLYLTDKDNGGSSSKRKSNQDHDSTETDEGLDEDIDSSHSTKEDLERLSTQRDLGTPQN</sequence>
<dbReference type="OrthoDB" id="6765335at2759"/>
<dbReference type="Gene3D" id="4.10.60.10">
    <property type="entry name" value="Zinc finger, CCHC-type"/>
    <property type="match status" value="1"/>
</dbReference>
<name>A0A8S9XRM5_APOLU</name>
<feature type="compositionally biased region" description="Polar residues" evidence="1">
    <location>
        <begin position="305"/>
        <end position="318"/>
    </location>
</feature>
<evidence type="ECO:0000256" key="1">
    <source>
        <dbReference type="SAM" id="MobiDB-lite"/>
    </source>
</evidence>
<evidence type="ECO:0008006" key="4">
    <source>
        <dbReference type="Google" id="ProtNLM"/>
    </source>
</evidence>
<dbReference type="EMBL" id="WIXP02000004">
    <property type="protein sequence ID" value="KAF6211712.1"/>
    <property type="molecule type" value="Genomic_DNA"/>
</dbReference>
<protein>
    <recommendedName>
        <fullName evidence="4">CCHC-type domain-containing protein</fullName>
    </recommendedName>
</protein>
<evidence type="ECO:0000313" key="3">
    <source>
        <dbReference type="Proteomes" id="UP000466442"/>
    </source>
</evidence>
<feature type="region of interest" description="Disordered" evidence="1">
    <location>
        <begin position="297"/>
        <end position="343"/>
    </location>
</feature>
<organism evidence="2 3">
    <name type="scientific">Apolygus lucorum</name>
    <name type="common">Small green plant bug</name>
    <name type="synonym">Lygocoris lucorum</name>
    <dbReference type="NCBI Taxonomy" id="248454"/>
    <lineage>
        <taxon>Eukaryota</taxon>
        <taxon>Metazoa</taxon>
        <taxon>Ecdysozoa</taxon>
        <taxon>Arthropoda</taxon>
        <taxon>Hexapoda</taxon>
        <taxon>Insecta</taxon>
        <taxon>Pterygota</taxon>
        <taxon>Neoptera</taxon>
        <taxon>Paraneoptera</taxon>
        <taxon>Hemiptera</taxon>
        <taxon>Heteroptera</taxon>
        <taxon>Panheteroptera</taxon>
        <taxon>Cimicomorpha</taxon>
        <taxon>Miridae</taxon>
        <taxon>Mirini</taxon>
        <taxon>Apolygus</taxon>
    </lineage>
</organism>
<reference evidence="2" key="1">
    <citation type="journal article" date="2021" name="Mol. Ecol. Resour.">
        <title>Apolygus lucorum genome provides insights into omnivorousness and mesophyll feeding.</title>
        <authorList>
            <person name="Liu Y."/>
            <person name="Liu H."/>
            <person name="Wang H."/>
            <person name="Huang T."/>
            <person name="Liu B."/>
            <person name="Yang B."/>
            <person name="Yin L."/>
            <person name="Li B."/>
            <person name="Zhang Y."/>
            <person name="Zhang S."/>
            <person name="Jiang F."/>
            <person name="Zhang X."/>
            <person name="Ren Y."/>
            <person name="Wang B."/>
            <person name="Wang S."/>
            <person name="Lu Y."/>
            <person name="Wu K."/>
            <person name="Fan W."/>
            <person name="Wang G."/>
        </authorList>
    </citation>
    <scope>NUCLEOTIDE SEQUENCE</scope>
    <source>
        <strain evidence="2">12Hb</strain>
    </source>
</reference>
<feature type="compositionally biased region" description="Basic and acidic residues" evidence="1">
    <location>
        <begin position="670"/>
        <end position="684"/>
    </location>
</feature>
<gene>
    <name evidence="2" type="ORF">GE061_012226</name>
</gene>
<feature type="region of interest" description="Disordered" evidence="1">
    <location>
        <begin position="573"/>
        <end position="693"/>
    </location>
</feature>
<feature type="compositionally biased region" description="Polar residues" evidence="1">
    <location>
        <begin position="327"/>
        <end position="343"/>
    </location>
</feature>
<proteinExistence type="predicted"/>
<accession>A0A8S9XRM5</accession>
<evidence type="ECO:0000313" key="2">
    <source>
        <dbReference type="EMBL" id="KAF6211712.1"/>
    </source>
</evidence>
<comment type="caution">
    <text evidence="2">The sequence shown here is derived from an EMBL/GenBank/DDBJ whole genome shotgun (WGS) entry which is preliminary data.</text>
</comment>
<feature type="compositionally biased region" description="Polar residues" evidence="1">
    <location>
        <begin position="609"/>
        <end position="621"/>
    </location>
</feature>